<accession>A0A0L6VFU8</accession>
<keyword evidence="4" id="KW-0732">Signal</keyword>
<dbReference type="EMBL" id="LAVV01006493">
    <property type="protein sequence ID" value="KNZ59633.1"/>
    <property type="molecule type" value="Genomic_DNA"/>
</dbReference>
<dbReference type="PANTHER" id="PTHR31736">
    <property type="match status" value="1"/>
</dbReference>
<dbReference type="STRING" id="27349.A0A0L6VFU8"/>
<keyword evidence="6" id="KW-1185">Reference proteome</keyword>
<evidence type="ECO:0000313" key="6">
    <source>
        <dbReference type="Proteomes" id="UP000037035"/>
    </source>
</evidence>
<dbReference type="AlphaFoldDB" id="A0A0L6VFU8"/>
<proteinExistence type="predicted"/>
<dbReference type="Gene3D" id="2.160.20.10">
    <property type="entry name" value="Single-stranded right-handed beta-helix, Pectin lyase-like"/>
    <property type="match status" value="1"/>
</dbReference>
<reference evidence="5 6" key="1">
    <citation type="submission" date="2015-08" db="EMBL/GenBank/DDBJ databases">
        <title>Next Generation Sequencing and Analysis of the Genome of Puccinia sorghi L Schw, the Causal Agent of Maize Common Rust.</title>
        <authorList>
            <person name="Rochi L."/>
            <person name="Burguener G."/>
            <person name="Darino M."/>
            <person name="Turjanski A."/>
            <person name="Kreff E."/>
            <person name="Dieguez M.J."/>
            <person name="Sacco F."/>
        </authorList>
    </citation>
    <scope>NUCLEOTIDE SEQUENCE [LARGE SCALE GENOMIC DNA]</scope>
    <source>
        <strain evidence="5 6">RO10H11247</strain>
    </source>
</reference>
<dbReference type="VEuPathDB" id="FungiDB:VP01_1690g4"/>
<gene>
    <name evidence="5" type="ORF">VP01_1690g4</name>
</gene>
<keyword evidence="2" id="KW-0964">Secreted</keyword>
<evidence type="ECO:0008006" key="7">
    <source>
        <dbReference type="Google" id="ProtNLM"/>
    </source>
</evidence>
<evidence type="ECO:0000256" key="1">
    <source>
        <dbReference type="ARBA" id="ARBA00004613"/>
    </source>
</evidence>
<dbReference type="PANTHER" id="PTHR31736:SF19">
    <property type="entry name" value="PECTIN LYASE SUPERFAMILY PROTEIN-RELATED"/>
    <property type="match status" value="1"/>
</dbReference>
<keyword evidence="3" id="KW-1015">Disulfide bond</keyword>
<dbReference type="OrthoDB" id="2268901at2759"/>
<feature type="chain" id="PRO_5005568516" description="Pectate lyase superfamily protein domain-containing protein" evidence="4">
    <location>
        <begin position="26"/>
        <end position="163"/>
    </location>
</feature>
<dbReference type="GO" id="GO:0005576">
    <property type="term" value="C:extracellular region"/>
    <property type="evidence" value="ECO:0007669"/>
    <property type="project" value="UniProtKB-SubCell"/>
</dbReference>
<dbReference type="InterPro" id="IPR011050">
    <property type="entry name" value="Pectin_lyase_fold/virulence"/>
</dbReference>
<comment type="caution">
    <text evidence="5">The sequence shown here is derived from an EMBL/GenBank/DDBJ whole genome shotgun (WGS) entry which is preliminary data.</text>
</comment>
<organism evidence="5 6">
    <name type="scientific">Puccinia sorghi</name>
    <dbReference type="NCBI Taxonomy" id="27349"/>
    <lineage>
        <taxon>Eukaryota</taxon>
        <taxon>Fungi</taxon>
        <taxon>Dikarya</taxon>
        <taxon>Basidiomycota</taxon>
        <taxon>Pucciniomycotina</taxon>
        <taxon>Pucciniomycetes</taxon>
        <taxon>Pucciniales</taxon>
        <taxon>Pucciniaceae</taxon>
        <taxon>Puccinia</taxon>
    </lineage>
</organism>
<dbReference type="Proteomes" id="UP000037035">
    <property type="component" value="Unassembled WGS sequence"/>
</dbReference>
<sequence length="163" mass="18099">MSRPTFPGRVMFLLLSVCFASLALAAKKTCNVLEYGAKADNSTDIGPPLMKAFEDCRTAATGLAEDTVILIPKGDYSVQTHVHFRSGKALTFRFEGNLHLAFNPEAMSKCMQEENLDKLSTFRQTKLSLTHHLIFSFRSLCAAKEHFLDTEIYGVLIATSLFT</sequence>
<comment type="subcellular location">
    <subcellularLocation>
        <location evidence="1">Secreted</location>
    </subcellularLocation>
</comment>
<protein>
    <recommendedName>
        <fullName evidence="7">Pectate lyase superfamily protein domain-containing protein</fullName>
    </recommendedName>
</protein>
<evidence type="ECO:0000256" key="2">
    <source>
        <dbReference type="ARBA" id="ARBA00022525"/>
    </source>
</evidence>
<dbReference type="SUPFAM" id="SSF51126">
    <property type="entry name" value="Pectin lyase-like"/>
    <property type="match status" value="1"/>
</dbReference>
<evidence type="ECO:0000313" key="5">
    <source>
        <dbReference type="EMBL" id="KNZ59633.1"/>
    </source>
</evidence>
<evidence type="ECO:0000256" key="4">
    <source>
        <dbReference type="SAM" id="SignalP"/>
    </source>
</evidence>
<dbReference type="InterPro" id="IPR012334">
    <property type="entry name" value="Pectin_lyas_fold"/>
</dbReference>
<evidence type="ECO:0000256" key="3">
    <source>
        <dbReference type="ARBA" id="ARBA00023157"/>
    </source>
</evidence>
<feature type="signal peptide" evidence="4">
    <location>
        <begin position="1"/>
        <end position="25"/>
    </location>
</feature>
<name>A0A0L6VFU8_9BASI</name>